<comment type="similarity">
    <text evidence="1">Belongs to the bacterial histone-like protein family.</text>
</comment>
<dbReference type="Pfam" id="PF00216">
    <property type="entry name" value="Bac_DNA_binding"/>
    <property type="match status" value="1"/>
</dbReference>
<name>A0A8S5TAD0_9CAUD</name>
<reference evidence="2" key="1">
    <citation type="journal article" date="2021" name="Proc. Natl. Acad. Sci. U.S.A.">
        <title>A Catalog of Tens of Thousands of Viruses from Human Metagenomes Reveals Hidden Associations with Chronic Diseases.</title>
        <authorList>
            <person name="Tisza M.J."/>
            <person name="Buck C.B."/>
        </authorList>
    </citation>
    <scope>NUCLEOTIDE SEQUENCE</scope>
    <source>
        <strain evidence="2">Ctprd3</strain>
    </source>
</reference>
<organism evidence="2">
    <name type="scientific">Siphoviridae sp. ctprd3</name>
    <dbReference type="NCBI Taxonomy" id="2827943"/>
    <lineage>
        <taxon>Viruses</taxon>
        <taxon>Duplodnaviria</taxon>
        <taxon>Heunggongvirae</taxon>
        <taxon>Uroviricota</taxon>
        <taxon>Caudoviricetes</taxon>
    </lineage>
</organism>
<protein>
    <submittedName>
        <fullName evidence="2">Integration host factor subunit</fullName>
    </submittedName>
</protein>
<evidence type="ECO:0000313" key="2">
    <source>
        <dbReference type="EMBL" id="DAF60088.1"/>
    </source>
</evidence>
<evidence type="ECO:0000256" key="1">
    <source>
        <dbReference type="RuleBase" id="RU003939"/>
    </source>
</evidence>
<dbReference type="SMART" id="SM00411">
    <property type="entry name" value="BHL"/>
    <property type="match status" value="1"/>
</dbReference>
<dbReference type="PANTHER" id="PTHR33175:SF2">
    <property type="entry name" value="INTEGRATION HOST FACTOR SUBUNIT ALPHA"/>
    <property type="match status" value="1"/>
</dbReference>
<sequence>MKKEEIVKAIIKNLRDVNGKKFRKDDVQAIVNFFIDLTKQSLRNRDRVTIRSFGTFVVRHKNSKPINCVRTGERTMTKEKDHVAFIPSNDFDLDSIV</sequence>
<dbReference type="GO" id="GO:0003677">
    <property type="term" value="F:DNA binding"/>
    <property type="evidence" value="ECO:0007669"/>
    <property type="project" value="InterPro"/>
</dbReference>
<proteinExistence type="inferred from homology"/>
<dbReference type="Gene3D" id="4.10.520.10">
    <property type="entry name" value="IHF-like DNA-binding proteins"/>
    <property type="match status" value="1"/>
</dbReference>
<accession>A0A8S5TAD0</accession>
<dbReference type="GO" id="GO:0030527">
    <property type="term" value="F:structural constituent of chromatin"/>
    <property type="evidence" value="ECO:0007669"/>
    <property type="project" value="InterPro"/>
</dbReference>
<dbReference type="PANTHER" id="PTHR33175">
    <property type="entry name" value="DNA-BINDING PROTEIN HU"/>
    <property type="match status" value="1"/>
</dbReference>
<dbReference type="EMBL" id="BK032783">
    <property type="protein sequence ID" value="DAF60088.1"/>
    <property type="molecule type" value="Genomic_DNA"/>
</dbReference>
<dbReference type="InterPro" id="IPR000119">
    <property type="entry name" value="Hist_DNA-bd"/>
</dbReference>
<dbReference type="SUPFAM" id="SSF47729">
    <property type="entry name" value="IHF-like DNA-binding proteins"/>
    <property type="match status" value="1"/>
</dbReference>
<dbReference type="InterPro" id="IPR010992">
    <property type="entry name" value="IHF-like_DNA-bd_dom_sf"/>
</dbReference>